<evidence type="ECO:0000313" key="7">
    <source>
        <dbReference type="Proteomes" id="UP001500393"/>
    </source>
</evidence>
<keyword evidence="3" id="KW-0902">Two-component regulatory system</keyword>
<feature type="domain" description="GAF" evidence="4">
    <location>
        <begin position="233"/>
        <end position="383"/>
    </location>
</feature>
<gene>
    <name evidence="6" type="ORF">GCM10009789_81950</name>
</gene>
<dbReference type="InterPro" id="IPR029016">
    <property type="entry name" value="GAF-like_dom_sf"/>
</dbReference>
<dbReference type="InterPro" id="IPR003018">
    <property type="entry name" value="GAF"/>
</dbReference>
<dbReference type="InterPro" id="IPR036890">
    <property type="entry name" value="HATPase_C_sf"/>
</dbReference>
<dbReference type="InterPro" id="IPR050482">
    <property type="entry name" value="Sensor_HK_TwoCompSys"/>
</dbReference>
<dbReference type="InterPro" id="IPR003594">
    <property type="entry name" value="HATPase_dom"/>
</dbReference>
<reference evidence="7" key="1">
    <citation type="journal article" date="2019" name="Int. J. Syst. Evol. Microbiol.">
        <title>The Global Catalogue of Microorganisms (GCM) 10K type strain sequencing project: providing services to taxonomists for standard genome sequencing and annotation.</title>
        <authorList>
            <consortium name="The Broad Institute Genomics Platform"/>
            <consortium name="The Broad Institute Genome Sequencing Center for Infectious Disease"/>
            <person name="Wu L."/>
            <person name="Ma J."/>
        </authorList>
    </citation>
    <scope>NUCLEOTIDE SEQUENCE [LARGE SCALE GENOMIC DNA]</scope>
    <source>
        <strain evidence="7">JCM 14969</strain>
    </source>
</reference>
<evidence type="ECO:0000259" key="4">
    <source>
        <dbReference type="SMART" id="SM00065"/>
    </source>
</evidence>
<dbReference type="Pfam" id="PF13185">
    <property type="entry name" value="GAF_2"/>
    <property type="match status" value="1"/>
</dbReference>
<dbReference type="SUPFAM" id="SSF55874">
    <property type="entry name" value="ATPase domain of HSP90 chaperone/DNA topoisomerase II/histidine kinase"/>
    <property type="match status" value="1"/>
</dbReference>
<accession>A0ABP4QLQ9</accession>
<evidence type="ECO:0000313" key="6">
    <source>
        <dbReference type="EMBL" id="GAA1615493.1"/>
    </source>
</evidence>
<feature type="domain" description="Histidine kinase/HSP90-like ATPase" evidence="5">
    <location>
        <begin position="492"/>
        <end position="582"/>
    </location>
</feature>
<proteinExistence type="predicted"/>
<keyword evidence="7" id="KW-1185">Reference proteome</keyword>
<dbReference type="Proteomes" id="UP001500393">
    <property type="component" value="Unassembled WGS sequence"/>
</dbReference>
<feature type="domain" description="GAF" evidence="4">
    <location>
        <begin position="64"/>
        <end position="212"/>
    </location>
</feature>
<dbReference type="Pfam" id="PF07730">
    <property type="entry name" value="HisKA_3"/>
    <property type="match status" value="1"/>
</dbReference>
<dbReference type="Pfam" id="PF02518">
    <property type="entry name" value="HATPase_c"/>
    <property type="match status" value="1"/>
</dbReference>
<name>A0ABP4QLQ9_9ACTN</name>
<keyword evidence="2 6" id="KW-0418">Kinase</keyword>
<dbReference type="InterPro" id="IPR011712">
    <property type="entry name" value="Sig_transdc_His_kin_sub3_dim/P"/>
</dbReference>
<comment type="caution">
    <text evidence="6">The sequence shown here is derived from an EMBL/GenBank/DDBJ whole genome shotgun (WGS) entry which is preliminary data.</text>
</comment>
<dbReference type="PANTHER" id="PTHR24421">
    <property type="entry name" value="NITRATE/NITRITE SENSOR PROTEIN NARX-RELATED"/>
    <property type="match status" value="1"/>
</dbReference>
<dbReference type="PANTHER" id="PTHR24421:SF56">
    <property type="entry name" value="OXYGEN SENSOR HISTIDINE KINASE RESPONSE REGULATOR DOST"/>
    <property type="match status" value="1"/>
</dbReference>
<dbReference type="EMBL" id="BAAAOS010000064">
    <property type="protein sequence ID" value="GAA1615493.1"/>
    <property type="molecule type" value="Genomic_DNA"/>
</dbReference>
<evidence type="ECO:0000256" key="3">
    <source>
        <dbReference type="ARBA" id="ARBA00023012"/>
    </source>
</evidence>
<dbReference type="CDD" id="cd16917">
    <property type="entry name" value="HATPase_UhpB-NarQ-NarX-like"/>
    <property type="match status" value="1"/>
</dbReference>
<evidence type="ECO:0000259" key="5">
    <source>
        <dbReference type="SMART" id="SM00387"/>
    </source>
</evidence>
<dbReference type="SMART" id="SM00065">
    <property type="entry name" value="GAF"/>
    <property type="match status" value="2"/>
</dbReference>
<dbReference type="SUPFAM" id="SSF55781">
    <property type="entry name" value="GAF domain-like"/>
    <property type="match status" value="2"/>
</dbReference>
<sequence>MVTGKSGDRRAGWDEGALEFAALSRVRLDALLQELLGRVDEIMDSQERLRALLDAVVGIGADLDLNSTLDRIVTAACELVGAQYGALGVVGHDGKRLSRFITHGVTADQIAAIGPYPEGHGILGLLIDHPEPLRLTDLAEHPRSYGFPADHPPMKSFLGVPIRTNEYIFGNLYLTEKADGADFTEDDERTVTALAAAAGVVIDNARLYADTERRRRWHEVTAEITQLMLGEFDSQEALQLIVTRAREVSGSLVGAALLRQGDSLVVEVVDGPPEFRNYVGRVIALDQPGLADVLNSDGQVVIENVAALVKESGQLSDAPELERLGRTILAPLPTGSSDTGGLLVVAAAAGVPMTVTPGTDLVRMFANQATLALDRAQAQRDQSVLAVLEDRDRIARDLHDLVIQRLFATGLQLQGMQRMVRPEVQERISRAVEDIDTTIRELRAAIFELHHRPGEISLRADVQDLVAEYAEPLGFRPRLVCTGPLDTAVPATARPQILAAIRESLSNVVRHARASDVLVEVTAGGDEVVARVTDNGIGIADNTRQSGLRNLRERAEALGGAVRLTAHEPHGTVLELRAPLTARTG</sequence>
<dbReference type="SMART" id="SM00387">
    <property type="entry name" value="HATPase_c"/>
    <property type="match status" value="1"/>
</dbReference>
<evidence type="ECO:0000256" key="1">
    <source>
        <dbReference type="ARBA" id="ARBA00022679"/>
    </source>
</evidence>
<dbReference type="Gene3D" id="3.30.565.10">
    <property type="entry name" value="Histidine kinase-like ATPase, C-terminal domain"/>
    <property type="match status" value="1"/>
</dbReference>
<dbReference type="Gene3D" id="3.30.450.40">
    <property type="match status" value="2"/>
</dbReference>
<protein>
    <submittedName>
        <fullName evidence="6">Two-component system sensor histidine kinase</fullName>
    </submittedName>
</protein>
<keyword evidence="1" id="KW-0808">Transferase</keyword>
<dbReference type="GO" id="GO:0016301">
    <property type="term" value="F:kinase activity"/>
    <property type="evidence" value="ECO:0007669"/>
    <property type="project" value="UniProtKB-KW"/>
</dbReference>
<evidence type="ECO:0000256" key="2">
    <source>
        <dbReference type="ARBA" id="ARBA00022777"/>
    </source>
</evidence>
<organism evidence="6 7">
    <name type="scientific">Kribbella sancticallisti</name>
    <dbReference type="NCBI Taxonomy" id="460087"/>
    <lineage>
        <taxon>Bacteria</taxon>
        <taxon>Bacillati</taxon>
        <taxon>Actinomycetota</taxon>
        <taxon>Actinomycetes</taxon>
        <taxon>Propionibacteriales</taxon>
        <taxon>Kribbellaceae</taxon>
        <taxon>Kribbella</taxon>
    </lineage>
</organism>
<dbReference type="Gene3D" id="1.20.5.1930">
    <property type="match status" value="1"/>
</dbReference>